<proteinExistence type="predicted"/>
<dbReference type="KEGG" id="mlil:QLS71_018625"/>
<feature type="transmembrane region" description="Helical" evidence="1">
    <location>
        <begin position="567"/>
        <end position="585"/>
    </location>
</feature>
<feature type="transmembrane region" description="Helical" evidence="1">
    <location>
        <begin position="380"/>
        <end position="399"/>
    </location>
</feature>
<feature type="transmembrane region" description="Helical" evidence="1">
    <location>
        <begin position="434"/>
        <end position="450"/>
    </location>
</feature>
<dbReference type="EMBL" id="CP155618">
    <property type="protein sequence ID" value="XBL14312.1"/>
    <property type="molecule type" value="Genomic_DNA"/>
</dbReference>
<gene>
    <name evidence="2" type="ORF">QLS71_018625</name>
</gene>
<dbReference type="InterPro" id="IPR019286">
    <property type="entry name" value="DUF2339_TM"/>
</dbReference>
<keyword evidence="1" id="KW-0472">Membrane</keyword>
<keyword evidence="3" id="KW-1185">Reference proteome</keyword>
<dbReference type="PANTHER" id="PTHR38434:SF1">
    <property type="entry name" value="BLL2549 PROTEIN"/>
    <property type="match status" value="1"/>
</dbReference>
<evidence type="ECO:0000256" key="1">
    <source>
        <dbReference type="SAM" id="Phobius"/>
    </source>
</evidence>
<feature type="transmembrane region" description="Helical" evidence="1">
    <location>
        <begin position="492"/>
        <end position="514"/>
    </location>
</feature>
<feature type="transmembrane region" description="Helical" evidence="1">
    <location>
        <begin position="219"/>
        <end position="240"/>
    </location>
</feature>
<feature type="transmembrane region" description="Helical" evidence="1">
    <location>
        <begin position="535"/>
        <end position="555"/>
    </location>
</feature>
<feature type="transmembrane region" description="Helical" evidence="1">
    <location>
        <begin position="137"/>
        <end position="158"/>
    </location>
</feature>
<dbReference type="Proteomes" id="UP001224325">
    <property type="component" value="Chromosome"/>
</dbReference>
<evidence type="ECO:0000313" key="3">
    <source>
        <dbReference type="Proteomes" id="UP001224325"/>
    </source>
</evidence>
<feature type="transmembrane region" description="Helical" evidence="1">
    <location>
        <begin position="190"/>
        <end position="213"/>
    </location>
</feature>
<name>A0AAU7EFU1_9FLAO</name>
<feature type="transmembrane region" description="Helical" evidence="1">
    <location>
        <begin position="661"/>
        <end position="682"/>
    </location>
</feature>
<organism evidence="2 3">
    <name type="scientific">Mariniflexile litorale</name>
    <dbReference type="NCBI Taxonomy" id="3045158"/>
    <lineage>
        <taxon>Bacteria</taxon>
        <taxon>Pseudomonadati</taxon>
        <taxon>Bacteroidota</taxon>
        <taxon>Flavobacteriia</taxon>
        <taxon>Flavobacteriales</taxon>
        <taxon>Flavobacteriaceae</taxon>
        <taxon>Mariniflexile</taxon>
    </lineage>
</organism>
<sequence>MEGFLFLIILVLLVIILSKNSSHNKDIKSSIEDINEKLNQLKKSLSSPENITARPTVDVKPTPKVEPVIIKPVEQKPIIIEPKPIVADAISKPIAVPKPVHITEPIKPKTPVIPQKSWFETFKEKNPDLEKFIGENLINKIGILILVLGISFFVKYAIDKNWINEYARVGIGILCGSLVMGIAHKLKKNYAAFSSVMVAGAISIFYFTIAIAFHEYQLFNQTVAFIIMVVITAFSVLISVAYNRQELAVLSLIGGFAVPFMVSTGSGNYMVLFTYIAILNIGILAISYFKKWKVVTILSFIFTTLLFFSWVVKELFSNTLPHAGALAFATLFYFIFNITIVLNNLRNKGTFSIIEYGILIANTFFFFGIGLTIIHDWELQIKGVFTLSLALYNLVYAIILYKKFGLDKNSIYLLIGLTLTFVTLTIPIQFKGNYITVFWAAEAVLLFWLSQKSKINGFKYGAIAVQGLSIISLMIDWVQAYDMYNEPSLQLILNPIFITGIVVLTALIATYFIIKKETVNFKVLGFDLDLSLYKNLLLIAAVGIGYLVGILEIIYQSNQYISNQASALSFAITYHFIFSAALVFFGLKNKSNRFKKFVLLLALVNIALYCVIFYRLSSNEMAVNYNLQLTYNYAFLFHYIILACMVYFGICLLNHAKEKPVFGFLQSKVALWLFAMTLVYVFSNEVIIHSLKLAPQLVDVTQLETNYPAKNVNDVYYDDYNRTSFISDEFNDVKRQVIKIGYPILWGILSFIFLIIGIKKQWKQLRIISLSLLGITIVKLFAYDINNVSETGKIIAFILLGVLVLVISFVYQKIKKLVVEEDVDHSKNPDTHV</sequence>
<accession>A0AAU7EFU1</accession>
<feature type="transmembrane region" description="Helical" evidence="1">
    <location>
        <begin position="294"/>
        <end position="312"/>
    </location>
</feature>
<keyword evidence="1" id="KW-1133">Transmembrane helix</keyword>
<feature type="transmembrane region" description="Helical" evidence="1">
    <location>
        <begin position="765"/>
        <end position="782"/>
    </location>
</feature>
<evidence type="ECO:0000313" key="2">
    <source>
        <dbReference type="EMBL" id="XBL14312.1"/>
    </source>
</evidence>
<dbReference type="PANTHER" id="PTHR38434">
    <property type="entry name" value="BLL2549 PROTEIN"/>
    <property type="match status" value="1"/>
</dbReference>
<feature type="transmembrane region" description="Helical" evidence="1">
    <location>
        <begin position="247"/>
        <end position="263"/>
    </location>
</feature>
<feature type="transmembrane region" description="Helical" evidence="1">
    <location>
        <begin position="354"/>
        <end position="374"/>
    </location>
</feature>
<feature type="transmembrane region" description="Helical" evidence="1">
    <location>
        <begin position="269"/>
        <end position="289"/>
    </location>
</feature>
<feature type="transmembrane region" description="Helical" evidence="1">
    <location>
        <begin position="597"/>
        <end position="616"/>
    </location>
</feature>
<feature type="transmembrane region" description="Helical" evidence="1">
    <location>
        <begin position="794"/>
        <end position="811"/>
    </location>
</feature>
<protein>
    <submittedName>
        <fullName evidence="2">DUF2339 domain-containing protein</fullName>
    </submittedName>
</protein>
<dbReference type="AlphaFoldDB" id="A0AAU7EFU1"/>
<keyword evidence="1" id="KW-0812">Transmembrane</keyword>
<dbReference type="Pfam" id="PF10101">
    <property type="entry name" value="DUF2339"/>
    <property type="match status" value="1"/>
</dbReference>
<reference evidence="2" key="1">
    <citation type="submission" date="2024-04" db="EMBL/GenBank/DDBJ databases">
        <title>Mariniflexile litorale, isolated from the shallow sediments of the Sea of Japan.</title>
        <authorList>
            <person name="Romanenko L."/>
            <person name="Isaeva M."/>
        </authorList>
    </citation>
    <scope>NUCLEOTIDE SEQUENCE [LARGE SCALE GENOMIC DNA]</scope>
    <source>
        <strain evidence="2">KMM 9835</strain>
    </source>
</reference>
<feature type="transmembrane region" description="Helical" evidence="1">
    <location>
        <begin position="740"/>
        <end position="758"/>
    </location>
</feature>
<feature type="transmembrane region" description="Helical" evidence="1">
    <location>
        <begin position="636"/>
        <end position="654"/>
    </location>
</feature>
<feature type="transmembrane region" description="Helical" evidence="1">
    <location>
        <begin position="324"/>
        <end position="342"/>
    </location>
</feature>
<feature type="transmembrane region" description="Helical" evidence="1">
    <location>
        <begin position="411"/>
        <end position="428"/>
    </location>
</feature>
<dbReference type="RefSeq" id="WP_308992222.1">
    <property type="nucleotide sequence ID" value="NZ_CP155618.1"/>
</dbReference>
<feature type="transmembrane region" description="Helical" evidence="1">
    <location>
        <begin position="462"/>
        <end position="480"/>
    </location>
</feature>